<sequence>MAQPTFRLSVRPSSGRAVAQADLGNAPCACCGLPLVPTGEHWADAADILVCRVCSLLQSLDRPTIDREAILIWCPELDQGQIFALAAHAHLALFRSGGRKADVWRQLVATLAAGQEPGLLTPQAVAAVQAYRTLFMRSDEAFRRLQSTAPGHVATALLMADVGRKDVAEGVEFLLSNLKLLPLGRLYDGADDIYPDILMARERVLSHSS</sequence>
<dbReference type="Proteomes" id="UP000664771">
    <property type="component" value="Unassembled WGS sequence"/>
</dbReference>
<keyword evidence="2" id="KW-1185">Reference proteome</keyword>
<gene>
    <name evidence="1" type="ORF">J2D73_10185</name>
</gene>
<comment type="caution">
    <text evidence="1">The sequence shown here is derived from an EMBL/GenBank/DDBJ whole genome shotgun (WGS) entry which is preliminary data.</text>
</comment>
<protein>
    <submittedName>
        <fullName evidence="1">Uncharacterized protein</fullName>
    </submittedName>
</protein>
<proteinExistence type="predicted"/>
<evidence type="ECO:0000313" key="2">
    <source>
        <dbReference type="Proteomes" id="UP000664771"/>
    </source>
</evidence>
<reference evidence="1 2" key="1">
    <citation type="submission" date="2021-03" db="EMBL/GenBank/DDBJ databases">
        <title>The complete genome sequence of Acetobacter sacchari TBRC 11175.</title>
        <authorList>
            <person name="Charoenyingcharoen P."/>
            <person name="Yukphan P."/>
        </authorList>
    </citation>
    <scope>NUCLEOTIDE SEQUENCE [LARGE SCALE GENOMIC DNA]</scope>
    <source>
        <strain evidence="1 2">TBRC 11175</strain>
    </source>
</reference>
<dbReference type="EMBL" id="JAFVMF010000010">
    <property type="protein sequence ID" value="MBO1360166.1"/>
    <property type="molecule type" value="Genomic_DNA"/>
</dbReference>
<dbReference type="RefSeq" id="WP_207881463.1">
    <property type="nucleotide sequence ID" value="NZ_JAFVMF010000010.1"/>
</dbReference>
<organism evidence="1 2">
    <name type="scientific">Acetobacter sacchari</name>
    <dbReference type="NCBI Taxonomy" id="2661687"/>
    <lineage>
        <taxon>Bacteria</taxon>
        <taxon>Pseudomonadati</taxon>
        <taxon>Pseudomonadota</taxon>
        <taxon>Alphaproteobacteria</taxon>
        <taxon>Acetobacterales</taxon>
        <taxon>Acetobacteraceae</taxon>
        <taxon>Acetobacter</taxon>
    </lineage>
</organism>
<evidence type="ECO:0000313" key="1">
    <source>
        <dbReference type="EMBL" id="MBO1360166.1"/>
    </source>
</evidence>
<name>A0ABS3LWC1_9PROT</name>
<accession>A0ABS3LWC1</accession>